<comment type="subcellular location">
    <subcellularLocation>
        <location evidence="2">Cytoplasm</location>
    </subcellularLocation>
</comment>
<organism evidence="6 7">
    <name type="scientific">Methanothrix thermoacetophila (strain DSM 6194 / JCM 14653 / NBRC 101360 / PT)</name>
    <name type="common">Methanosaeta thermophila</name>
    <dbReference type="NCBI Taxonomy" id="349307"/>
    <lineage>
        <taxon>Archaea</taxon>
        <taxon>Methanobacteriati</taxon>
        <taxon>Methanobacteriota</taxon>
        <taxon>Stenosarchaea group</taxon>
        <taxon>Methanomicrobia</taxon>
        <taxon>Methanotrichales</taxon>
        <taxon>Methanotrichaceae</taxon>
        <taxon>Methanothrix</taxon>
    </lineage>
</organism>
<dbReference type="GO" id="GO:0046872">
    <property type="term" value="F:metal ion binding"/>
    <property type="evidence" value="ECO:0007669"/>
    <property type="project" value="UniProtKB-KW"/>
</dbReference>
<dbReference type="Pfam" id="PF07973">
    <property type="entry name" value="tRNA_SAD"/>
    <property type="match status" value="1"/>
</dbReference>
<dbReference type="SUPFAM" id="SSF50447">
    <property type="entry name" value="Translation proteins"/>
    <property type="match status" value="1"/>
</dbReference>
<dbReference type="GO" id="GO:0006419">
    <property type="term" value="P:alanyl-tRNA aminoacylation"/>
    <property type="evidence" value="ECO:0007669"/>
    <property type="project" value="InterPro"/>
</dbReference>
<dbReference type="InterPro" id="IPR018164">
    <property type="entry name" value="Ala-tRNA-synth_IIc_N"/>
</dbReference>
<dbReference type="InterPro" id="IPR053424">
    <property type="entry name" value="Alanyl-tRNA_Edit-Domain"/>
</dbReference>
<dbReference type="PANTHER" id="PTHR43462:SF1">
    <property type="entry name" value="ALANYL-TRNA EDITING PROTEIN AARSD1"/>
    <property type="match status" value="1"/>
</dbReference>
<proteinExistence type="predicted"/>
<dbReference type="OrthoDB" id="11392at2157"/>
<keyword evidence="4" id="KW-0862">Zinc</keyword>
<dbReference type="Proteomes" id="UP000000674">
    <property type="component" value="Chromosome"/>
</dbReference>
<keyword evidence="3" id="KW-0479">Metal-binding</keyword>
<gene>
    <name evidence="6" type="ordered locus">Mthe_1606</name>
</gene>
<accession>A0B9J9</accession>
<dbReference type="InterPro" id="IPR018163">
    <property type="entry name" value="Thr/Ala-tRNA-synth_IIc_edit"/>
</dbReference>
<dbReference type="SUPFAM" id="SSF55186">
    <property type="entry name" value="ThrRS/AlaRS common domain"/>
    <property type="match status" value="1"/>
</dbReference>
<keyword evidence="6" id="KW-0378">Hydrolase</keyword>
<dbReference type="GO" id="GO:0004813">
    <property type="term" value="F:alanine-tRNA ligase activity"/>
    <property type="evidence" value="ECO:0007669"/>
    <property type="project" value="InterPro"/>
</dbReference>
<keyword evidence="7" id="KW-1185">Reference proteome</keyword>
<dbReference type="InterPro" id="IPR051335">
    <property type="entry name" value="Alanyl-tRNA_Editing_Enzymes"/>
</dbReference>
<dbReference type="InterPro" id="IPR018165">
    <property type="entry name" value="Ala-tRNA-synth_IIc_core"/>
</dbReference>
<dbReference type="Gene3D" id="2.40.30.130">
    <property type="match status" value="1"/>
</dbReference>
<dbReference type="Pfam" id="PF01411">
    <property type="entry name" value="tRNA-synt_2c"/>
    <property type="match status" value="1"/>
</dbReference>
<dbReference type="InterPro" id="IPR012947">
    <property type="entry name" value="tRNA_SAD"/>
</dbReference>
<dbReference type="GO" id="GO:0005737">
    <property type="term" value="C:cytoplasm"/>
    <property type="evidence" value="ECO:0007669"/>
    <property type="project" value="UniProtKB-SubCell"/>
</dbReference>
<comment type="cofactor">
    <cofactor evidence="1">
        <name>Zn(2+)</name>
        <dbReference type="ChEBI" id="CHEBI:29105"/>
    </cofactor>
</comment>
<evidence type="ECO:0000256" key="3">
    <source>
        <dbReference type="ARBA" id="ARBA00022723"/>
    </source>
</evidence>
<dbReference type="GeneID" id="4462037"/>
<dbReference type="GO" id="GO:0003676">
    <property type="term" value="F:nucleic acid binding"/>
    <property type="evidence" value="ECO:0007669"/>
    <property type="project" value="InterPro"/>
</dbReference>
<dbReference type="SMART" id="SM00863">
    <property type="entry name" value="tRNA_SAD"/>
    <property type="match status" value="1"/>
</dbReference>
<evidence type="ECO:0000259" key="5">
    <source>
        <dbReference type="PROSITE" id="PS50860"/>
    </source>
</evidence>
<dbReference type="InterPro" id="IPR009000">
    <property type="entry name" value="Transl_B-barrel_sf"/>
</dbReference>
<dbReference type="Gene3D" id="3.30.980.10">
    <property type="entry name" value="Threonyl-trna Synthetase, Chain A, domain 2"/>
    <property type="match status" value="1"/>
</dbReference>
<dbReference type="NCBIfam" id="NF040865">
    <property type="entry name" value="a_tRNA_ed_AlaXM"/>
    <property type="match status" value="1"/>
</dbReference>
<name>A0B9J9_METTP</name>
<dbReference type="PROSITE" id="PS50860">
    <property type="entry name" value="AA_TRNA_LIGASE_II_ALA"/>
    <property type="match status" value="1"/>
</dbReference>
<evidence type="ECO:0000256" key="2">
    <source>
        <dbReference type="ARBA" id="ARBA00004496"/>
    </source>
</evidence>
<dbReference type="PANTHER" id="PTHR43462">
    <property type="entry name" value="ALANYL-TRNA EDITING PROTEIN"/>
    <property type="match status" value="1"/>
</dbReference>
<sequence length="232" mass="26340">MTEALYLNDSYMRSFDAVVTNVDDTGVYLDRTAFYPRSGGQPSDLGVLIRGDQVFRVEGVEPSEHGICHRAHGLSPGDKVKGEIDWERRYRIMRSHTACHVLSAVIFRETGALITGNQIDTDRSRVDFSLESFDRSMIETYVRMANDLIKEGHPVRVRLMTRDEAMEIPDLVRLAKNVPERESVRVIEIEGVDLQACGGTHVRNTSEIGEIRLVKAENKGKSNRRVYFELVR</sequence>
<evidence type="ECO:0000313" key="7">
    <source>
        <dbReference type="Proteomes" id="UP000000674"/>
    </source>
</evidence>
<reference evidence="6 7" key="1">
    <citation type="submission" date="2006-10" db="EMBL/GenBank/DDBJ databases">
        <title>Complete sequence of Methanosaeta thermophila PT.</title>
        <authorList>
            <consortium name="US DOE Joint Genome Institute"/>
            <person name="Copeland A."/>
            <person name="Lucas S."/>
            <person name="Lapidus A."/>
            <person name="Barry K."/>
            <person name="Detter J.C."/>
            <person name="Glavina del Rio T."/>
            <person name="Hammon N."/>
            <person name="Israni S."/>
            <person name="Pitluck S."/>
            <person name="Chain P."/>
            <person name="Malfatti S."/>
            <person name="Shin M."/>
            <person name="Vergez L."/>
            <person name="Schmutz J."/>
            <person name="Larimer F."/>
            <person name="Land M."/>
            <person name="Hauser L."/>
            <person name="Kyrpides N."/>
            <person name="Kim E."/>
            <person name="Smith K.S."/>
            <person name="Ingram-Smith C."/>
            <person name="Richardson P."/>
        </authorList>
    </citation>
    <scope>NUCLEOTIDE SEQUENCE [LARGE SCALE GENOMIC DNA]</scope>
    <source>
        <strain evidence="7">DSM 6194 / JCM 14653 / NBRC 101360 / PT</strain>
    </source>
</reference>
<dbReference type="STRING" id="349307.Mthe_1606"/>
<feature type="domain" description="Alanyl-transfer RNA synthetases family profile" evidence="5">
    <location>
        <begin position="1"/>
        <end position="226"/>
    </location>
</feature>
<dbReference type="EC" id="3.1.1.-" evidence="6"/>
<dbReference type="RefSeq" id="WP_011696751.1">
    <property type="nucleotide sequence ID" value="NC_008553.1"/>
</dbReference>
<dbReference type="HOGENOM" id="CLU_004485_3_2_2"/>
<evidence type="ECO:0000256" key="4">
    <source>
        <dbReference type="ARBA" id="ARBA00022833"/>
    </source>
</evidence>
<evidence type="ECO:0000313" key="6">
    <source>
        <dbReference type="EMBL" id="ABK15373.1"/>
    </source>
</evidence>
<dbReference type="GO" id="GO:0002161">
    <property type="term" value="F:aminoacyl-tRNA deacylase activity"/>
    <property type="evidence" value="ECO:0007669"/>
    <property type="project" value="UniProtKB-ARBA"/>
</dbReference>
<protein>
    <submittedName>
        <fullName evidence="6">Ala-tRNA(Pro) hydrolase</fullName>
        <ecNumber evidence="6">3.1.1.-</ecNumber>
    </submittedName>
</protein>
<dbReference type="EMBL" id="CP000477">
    <property type="protein sequence ID" value="ABK15373.1"/>
    <property type="molecule type" value="Genomic_DNA"/>
</dbReference>
<evidence type="ECO:0000256" key="1">
    <source>
        <dbReference type="ARBA" id="ARBA00001947"/>
    </source>
</evidence>
<dbReference type="GO" id="GO:0005524">
    <property type="term" value="F:ATP binding"/>
    <property type="evidence" value="ECO:0007669"/>
    <property type="project" value="InterPro"/>
</dbReference>
<dbReference type="AlphaFoldDB" id="A0B9J9"/>
<dbReference type="KEGG" id="mtp:Mthe_1606"/>